<dbReference type="SUPFAM" id="SSF102114">
    <property type="entry name" value="Radical SAM enzymes"/>
    <property type="match status" value="1"/>
</dbReference>
<evidence type="ECO:0000256" key="6">
    <source>
        <dbReference type="ARBA" id="ARBA00022694"/>
    </source>
</evidence>
<dbReference type="PROSITE" id="PS01278">
    <property type="entry name" value="MTTASE_RADICAL"/>
    <property type="match status" value="1"/>
</dbReference>
<proteinExistence type="predicted"/>
<comment type="cofactor">
    <cofactor evidence="1">
        <name>[4Fe-4S] cluster</name>
        <dbReference type="ChEBI" id="CHEBI:49883"/>
    </cofactor>
</comment>
<dbReference type="GO" id="GO:0051539">
    <property type="term" value="F:4 iron, 4 sulfur cluster binding"/>
    <property type="evidence" value="ECO:0007669"/>
    <property type="project" value="UniProtKB-KW"/>
</dbReference>
<evidence type="ECO:0000259" key="11">
    <source>
        <dbReference type="PROSITE" id="PS51918"/>
    </source>
</evidence>
<sequence>MIDTTVFQDKKAVYYTLGCKLNFSETSSIGKMLKDVGVRTVRKGEKADICVINTCSVTEIADKKCRQAIHRLTKQHPGAFVVVTGCYAQLKPEQVSNIEGVDLVLGAEQKGELINYLGSLEKHEHGEAITTATKDIRSFAPSCSRGDRTRYFLKVQDGCDYFCSYCTIPFARGRSRNGKIEDLVAQARQAAAEGGKEIVLTGVNIGDFGKTTGETFFDLVKALDQVEGIERFRISSIEPNLLTDEIIEYVAHSRAFMPHFHIPLQSGCDEVLKLMRRRYDIALFASKIRKIKELMPDAFIGVDVIVGTRGETPEYFEKAYEFIRGLDVTQLHVFSYSERPGTQALKIDYVVPAEEKHQRSQRLLALSDEKTKAFYARHIGQEAKVLMEKSKAGMPMHGFTENYIRVELEHDDSLDNHLVQVRMGEFNEDSTALKGELV</sequence>
<dbReference type="InterPro" id="IPR020612">
    <property type="entry name" value="Methylthiotransferase_CS"/>
</dbReference>
<dbReference type="GO" id="GO:0035598">
    <property type="term" value="F:tRNA (N(6)-L-threonylcarbamoyladenosine(37)-C(2))-methylthiotransferase activity"/>
    <property type="evidence" value="ECO:0007669"/>
    <property type="project" value="TreeGrafter"/>
</dbReference>
<dbReference type="SFLD" id="SFLDG01061">
    <property type="entry name" value="methylthiotransferase"/>
    <property type="match status" value="1"/>
</dbReference>
<feature type="domain" description="MTTase N-terminal" evidence="10">
    <location>
        <begin position="10"/>
        <end position="122"/>
    </location>
</feature>
<evidence type="ECO:0000256" key="8">
    <source>
        <dbReference type="ARBA" id="ARBA00023004"/>
    </source>
</evidence>
<dbReference type="SFLD" id="SFLDS00029">
    <property type="entry name" value="Radical_SAM"/>
    <property type="match status" value="1"/>
</dbReference>
<dbReference type="InterPro" id="IPR005839">
    <property type="entry name" value="Methylthiotransferase"/>
</dbReference>
<evidence type="ECO:0000256" key="5">
    <source>
        <dbReference type="ARBA" id="ARBA00022691"/>
    </source>
</evidence>
<dbReference type="InterPro" id="IPR023404">
    <property type="entry name" value="rSAM_horseshoe"/>
</dbReference>
<keyword evidence="2" id="KW-0004">4Fe-4S</keyword>
<dbReference type="SFLD" id="SFLDG01082">
    <property type="entry name" value="B12-binding_domain_containing"/>
    <property type="match status" value="1"/>
</dbReference>
<dbReference type="GO" id="GO:0046872">
    <property type="term" value="F:metal ion binding"/>
    <property type="evidence" value="ECO:0007669"/>
    <property type="project" value="UniProtKB-KW"/>
</dbReference>
<feature type="domain" description="Radical SAM core" evidence="11">
    <location>
        <begin position="145"/>
        <end position="373"/>
    </location>
</feature>
<dbReference type="InterPro" id="IPR013848">
    <property type="entry name" value="Methylthiotransferase_N"/>
</dbReference>
<keyword evidence="9" id="KW-0411">Iron-sulfur</keyword>
<dbReference type="GeneID" id="78403442"/>
<keyword evidence="6" id="KW-0819">tRNA processing</keyword>
<dbReference type="InterPro" id="IPR006467">
    <property type="entry name" value="MiaB-like_bact"/>
</dbReference>
<dbReference type="Proteomes" id="UP000014073">
    <property type="component" value="Unassembled WGS sequence"/>
</dbReference>
<dbReference type="PROSITE" id="PS51918">
    <property type="entry name" value="RADICAL_SAM"/>
    <property type="match status" value="1"/>
</dbReference>
<dbReference type="eggNOG" id="COG0621">
    <property type="taxonomic scope" value="Bacteria"/>
</dbReference>
<dbReference type="RefSeq" id="WP_008144505.1">
    <property type="nucleotide sequence ID" value="NZ_EQ973647.1"/>
</dbReference>
<dbReference type="STRING" id="547042.BACCOPRO_03145"/>
<name>S0FB20_9BACT</name>
<keyword evidence="3" id="KW-0963">Cytoplasm</keyword>
<keyword evidence="5" id="KW-0949">S-adenosyl-L-methionine</keyword>
<evidence type="ECO:0000259" key="10">
    <source>
        <dbReference type="PROSITE" id="PS51449"/>
    </source>
</evidence>
<dbReference type="PANTHER" id="PTHR11918">
    <property type="entry name" value="RADICAL SAM PROTEINS"/>
    <property type="match status" value="1"/>
</dbReference>
<dbReference type="InterPro" id="IPR007197">
    <property type="entry name" value="rSAM"/>
</dbReference>
<dbReference type="HOGENOM" id="CLU_018697_1_0_10"/>
<evidence type="ECO:0000256" key="1">
    <source>
        <dbReference type="ARBA" id="ARBA00001966"/>
    </source>
</evidence>
<dbReference type="Gene3D" id="3.40.50.12160">
    <property type="entry name" value="Methylthiotransferase, N-terminal domain"/>
    <property type="match status" value="1"/>
</dbReference>
<dbReference type="InterPro" id="IPR038135">
    <property type="entry name" value="Methylthiotransferase_N_sf"/>
</dbReference>
<protein>
    <submittedName>
        <fullName evidence="12">tRNA methylthiotransferase YqeV</fullName>
    </submittedName>
</protein>
<dbReference type="PANTHER" id="PTHR11918:SF45">
    <property type="entry name" value="THREONYLCARBAMOYLADENOSINE TRNA METHYLTHIOTRANSFERASE"/>
    <property type="match status" value="1"/>
</dbReference>
<gene>
    <name evidence="12" type="primary">yqeV</name>
    <name evidence="12" type="ORF">BACCOPRO_03145</name>
</gene>
<dbReference type="FunFam" id="3.80.30.20:FF:000006">
    <property type="entry name" value="MiaB-like tRNA modifying enzyme"/>
    <property type="match status" value="1"/>
</dbReference>
<dbReference type="PROSITE" id="PS51449">
    <property type="entry name" value="MTTASE_N"/>
    <property type="match status" value="1"/>
</dbReference>
<dbReference type="Gene3D" id="3.80.30.20">
    <property type="entry name" value="tm_1862 like domain"/>
    <property type="match status" value="1"/>
</dbReference>
<keyword evidence="8" id="KW-0408">Iron</keyword>
<dbReference type="InterPro" id="IPR058240">
    <property type="entry name" value="rSAM_sf"/>
</dbReference>
<accession>S0FB20</accession>
<organism evidence="12 13">
    <name type="scientific">Phocaeicola coprophilus DSM 18228 = JCM 13818</name>
    <dbReference type="NCBI Taxonomy" id="547042"/>
    <lineage>
        <taxon>Bacteria</taxon>
        <taxon>Pseudomonadati</taxon>
        <taxon>Bacteroidota</taxon>
        <taxon>Bacteroidia</taxon>
        <taxon>Bacteroidales</taxon>
        <taxon>Bacteroidaceae</taxon>
        <taxon>Phocaeicola</taxon>
    </lineage>
</organism>
<keyword evidence="7" id="KW-0479">Metal-binding</keyword>
<dbReference type="AlphaFoldDB" id="S0FB20"/>
<keyword evidence="13" id="KW-1185">Reference proteome</keyword>
<dbReference type="Pfam" id="PF04055">
    <property type="entry name" value="Radical_SAM"/>
    <property type="match status" value="1"/>
</dbReference>
<dbReference type="NCBIfam" id="TIGR00089">
    <property type="entry name" value="MiaB/RimO family radical SAM methylthiotransferase"/>
    <property type="match status" value="1"/>
</dbReference>
<dbReference type="EMBL" id="ACBW01000198">
    <property type="protein sequence ID" value="EEF77623.1"/>
    <property type="molecule type" value="Genomic_DNA"/>
</dbReference>
<dbReference type="FunFam" id="3.40.50.12160:FF:000004">
    <property type="entry name" value="Threonylcarbamoyladenosine tRNA methylthiotransferase MtaB"/>
    <property type="match status" value="1"/>
</dbReference>
<dbReference type="Pfam" id="PF00919">
    <property type="entry name" value="UPF0004"/>
    <property type="match status" value="1"/>
</dbReference>
<dbReference type="NCBIfam" id="TIGR01579">
    <property type="entry name" value="MiaB-like-C"/>
    <property type="match status" value="1"/>
</dbReference>
<evidence type="ECO:0000256" key="3">
    <source>
        <dbReference type="ARBA" id="ARBA00022490"/>
    </source>
</evidence>
<evidence type="ECO:0000313" key="13">
    <source>
        <dbReference type="Proteomes" id="UP000014073"/>
    </source>
</evidence>
<evidence type="ECO:0000256" key="7">
    <source>
        <dbReference type="ARBA" id="ARBA00022723"/>
    </source>
</evidence>
<comment type="caution">
    <text evidence="12">The sequence shown here is derived from an EMBL/GenBank/DDBJ whole genome shotgun (WGS) entry which is preliminary data.</text>
</comment>
<dbReference type="CDD" id="cd01335">
    <property type="entry name" value="Radical_SAM"/>
    <property type="match status" value="1"/>
</dbReference>
<dbReference type="InterPro" id="IPR006638">
    <property type="entry name" value="Elp3/MiaA/NifB-like_rSAM"/>
</dbReference>
<reference evidence="12 13" key="1">
    <citation type="submission" date="2008-12" db="EMBL/GenBank/DDBJ databases">
        <authorList>
            <person name="Fulton L."/>
            <person name="Clifton S."/>
            <person name="Fulton B."/>
            <person name="Xu J."/>
            <person name="Minx P."/>
            <person name="Pepin K.H."/>
            <person name="Johnson M."/>
            <person name="Bhonagiri V."/>
            <person name="Nash W.E."/>
            <person name="Mardis E.R."/>
            <person name="Wilson R.K."/>
        </authorList>
    </citation>
    <scope>NUCLEOTIDE SEQUENCE [LARGE SCALE GENOMIC DNA]</scope>
    <source>
        <strain evidence="12 13">DSM 18228</strain>
    </source>
</reference>
<keyword evidence="4 12" id="KW-0808">Transferase</keyword>
<evidence type="ECO:0000256" key="4">
    <source>
        <dbReference type="ARBA" id="ARBA00022679"/>
    </source>
</evidence>
<dbReference type="SMART" id="SM00729">
    <property type="entry name" value="Elp3"/>
    <property type="match status" value="1"/>
</dbReference>
<evidence type="ECO:0000313" key="12">
    <source>
        <dbReference type="EMBL" id="EEF77623.1"/>
    </source>
</evidence>
<evidence type="ECO:0000256" key="2">
    <source>
        <dbReference type="ARBA" id="ARBA00022485"/>
    </source>
</evidence>
<evidence type="ECO:0000256" key="9">
    <source>
        <dbReference type="ARBA" id="ARBA00023014"/>
    </source>
</evidence>